<reference evidence="2 3" key="1">
    <citation type="submission" date="2020-06" db="EMBL/GenBank/DDBJ databases">
        <title>Reclassification of Facklamia ignava, Facklamia soureckii and Facklami tabacinasalis as Falseniella iganva gen. nov., comb. nov., Hutsoniella ignava gen. nov., comb. nov., and Ruoffia tabacinasalis gen. nov., comb. nov and description of Ruoffia haltotolerans sp. nov., isolated from hypersaline Inland Sea of Qatar.</title>
        <authorList>
            <person name="Fotedar R."/>
            <person name="Sankaranarayanan K."/>
            <person name="Lawson P."/>
            <person name="Caldwell M."/>
            <person name="Zeyara A."/>
            <person name="Al Malki A."/>
            <person name="Ali M."/>
        </authorList>
    </citation>
    <scope>NUCLEOTIDE SEQUENCE [LARGE SCALE GENOMIC DNA]</scope>
    <source>
        <strain evidence="2 3">INB8</strain>
    </source>
</reference>
<comment type="caution">
    <text evidence="2">The sequence shown here is derived from an EMBL/GenBank/DDBJ whole genome shotgun (WGS) entry which is preliminary data.</text>
</comment>
<evidence type="ECO:0000313" key="3">
    <source>
        <dbReference type="Proteomes" id="UP000571018"/>
    </source>
</evidence>
<evidence type="ECO:0000313" key="2">
    <source>
        <dbReference type="EMBL" id="MBA5730192.1"/>
    </source>
</evidence>
<dbReference type="InterPro" id="IPR036291">
    <property type="entry name" value="NAD(P)-bd_dom_sf"/>
</dbReference>
<dbReference type="EMBL" id="JACAOA010000045">
    <property type="protein sequence ID" value="MBA5730192.1"/>
    <property type="molecule type" value="Genomic_DNA"/>
</dbReference>
<evidence type="ECO:0000259" key="1">
    <source>
        <dbReference type="Pfam" id="PF02826"/>
    </source>
</evidence>
<dbReference type="GO" id="GO:0051287">
    <property type="term" value="F:NAD binding"/>
    <property type="evidence" value="ECO:0007669"/>
    <property type="project" value="InterPro"/>
</dbReference>
<dbReference type="Pfam" id="PF02826">
    <property type="entry name" value="2-Hacid_dh_C"/>
    <property type="match status" value="1"/>
</dbReference>
<name>A0A839A8A0_9LACT</name>
<keyword evidence="3" id="KW-1185">Reference proteome</keyword>
<feature type="domain" description="D-isomer specific 2-hydroxyacid dehydrogenase NAD-binding" evidence="1">
    <location>
        <begin position="2"/>
        <end position="32"/>
    </location>
</feature>
<dbReference type="Proteomes" id="UP000571018">
    <property type="component" value="Unassembled WGS sequence"/>
</dbReference>
<dbReference type="Gene3D" id="3.40.50.720">
    <property type="entry name" value="NAD(P)-binding Rossmann-like Domain"/>
    <property type="match status" value="1"/>
</dbReference>
<accession>A0A839A8A0</accession>
<dbReference type="SUPFAM" id="SSF51735">
    <property type="entry name" value="NAD(P)-binding Rossmann-fold domains"/>
    <property type="match status" value="1"/>
</dbReference>
<dbReference type="AlphaFoldDB" id="A0A839A8A0"/>
<protein>
    <recommendedName>
        <fullName evidence="1">D-isomer specific 2-hydroxyacid dehydrogenase NAD-binding domain-containing protein</fullName>
    </recommendedName>
</protein>
<organism evidence="2 3">
    <name type="scientific">Ruoffia halotolerans</name>
    <dbReference type="NCBI Taxonomy" id="2748684"/>
    <lineage>
        <taxon>Bacteria</taxon>
        <taxon>Bacillati</taxon>
        <taxon>Bacillota</taxon>
        <taxon>Bacilli</taxon>
        <taxon>Lactobacillales</taxon>
        <taxon>Aerococcaceae</taxon>
        <taxon>Ruoffia</taxon>
    </lineage>
</organism>
<dbReference type="InterPro" id="IPR006140">
    <property type="entry name" value="D-isomer_DH_NAD-bd"/>
</dbReference>
<gene>
    <name evidence="2" type="ORF">HW423_10400</name>
</gene>
<sequence length="33" mass="3774">MSLEEIFKEADVVSLHAPLLPDTEGRIHGEHFR</sequence>
<proteinExistence type="predicted"/>